<gene>
    <name evidence="2" type="ORF">LCGC14_3037130</name>
</gene>
<proteinExistence type="predicted"/>
<dbReference type="EMBL" id="LAZR01063615">
    <property type="protein sequence ID" value="KKK59165.1"/>
    <property type="molecule type" value="Genomic_DNA"/>
</dbReference>
<reference evidence="2" key="1">
    <citation type="journal article" date="2015" name="Nature">
        <title>Complex archaea that bridge the gap between prokaryotes and eukaryotes.</title>
        <authorList>
            <person name="Spang A."/>
            <person name="Saw J.H."/>
            <person name="Jorgensen S.L."/>
            <person name="Zaremba-Niedzwiedzka K."/>
            <person name="Martijn J."/>
            <person name="Lind A.E."/>
            <person name="van Eijk R."/>
            <person name="Schleper C."/>
            <person name="Guy L."/>
            <person name="Ettema T.J."/>
        </authorList>
    </citation>
    <scope>NUCLEOTIDE SEQUENCE</scope>
</reference>
<feature type="compositionally biased region" description="Basic residues" evidence="1">
    <location>
        <begin position="22"/>
        <end position="32"/>
    </location>
</feature>
<dbReference type="AlphaFoldDB" id="A0A0F8XDX6"/>
<sequence length="79" mass="9556">MDHPLGYHGRRGIGTIEEQRRNRQSKRRKKSPRDRIYRPFSGYIRNPDKNRPPEFIFIHDALLMMAGHLIIENWLDEEK</sequence>
<name>A0A0F8XDX6_9ZZZZ</name>
<accession>A0A0F8XDX6</accession>
<feature type="region of interest" description="Disordered" evidence="1">
    <location>
        <begin position="1"/>
        <end position="45"/>
    </location>
</feature>
<evidence type="ECO:0000313" key="2">
    <source>
        <dbReference type="EMBL" id="KKK59165.1"/>
    </source>
</evidence>
<organism evidence="2">
    <name type="scientific">marine sediment metagenome</name>
    <dbReference type="NCBI Taxonomy" id="412755"/>
    <lineage>
        <taxon>unclassified sequences</taxon>
        <taxon>metagenomes</taxon>
        <taxon>ecological metagenomes</taxon>
    </lineage>
</organism>
<comment type="caution">
    <text evidence="2">The sequence shown here is derived from an EMBL/GenBank/DDBJ whole genome shotgun (WGS) entry which is preliminary data.</text>
</comment>
<evidence type="ECO:0000256" key="1">
    <source>
        <dbReference type="SAM" id="MobiDB-lite"/>
    </source>
</evidence>
<protein>
    <submittedName>
        <fullName evidence="2">Uncharacterized protein</fullName>
    </submittedName>
</protein>